<evidence type="ECO:0000259" key="6">
    <source>
        <dbReference type="Pfam" id="PF08281"/>
    </source>
</evidence>
<evidence type="ECO:0000256" key="4">
    <source>
        <dbReference type="ARBA" id="ARBA00023163"/>
    </source>
</evidence>
<dbReference type="EMBL" id="FOAF01000016">
    <property type="protein sequence ID" value="SEM56558.1"/>
    <property type="molecule type" value="Genomic_DNA"/>
</dbReference>
<dbReference type="InterPro" id="IPR013325">
    <property type="entry name" value="RNA_pol_sigma_r2"/>
</dbReference>
<dbReference type="RefSeq" id="WP_093332866.1">
    <property type="nucleotide sequence ID" value="NZ_FOAF01000016.1"/>
</dbReference>
<proteinExistence type="inferred from homology"/>
<keyword evidence="3" id="KW-0731">Sigma factor</keyword>
<dbReference type="OrthoDB" id="659361at2"/>
<evidence type="ECO:0000256" key="1">
    <source>
        <dbReference type="ARBA" id="ARBA00010641"/>
    </source>
</evidence>
<dbReference type="Pfam" id="PF04542">
    <property type="entry name" value="Sigma70_r2"/>
    <property type="match status" value="1"/>
</dbReference>
<dbReference type="SUPFAM" id="SSF88946">
    <property type="entry name" value="Sigma2 domain of RNA polymerase sigma factors"/>
    <property type="match status" value="1"/>
</dbReference>
<dbReference type="Pfam" id="PF08281">
    <property type="entry name" value="Sigma70_r4_2"/>
    <property type="match status" value="1"/>
</dbReference>
<dbReference type="Proteomes" id="UP000199421">
    <property type="component" value="Unassembled WGS sequence"/>
</dbReference>
<dbReference type="GO" id="GO:0016987">
    <property type="term" value="F:sigma factor activity"/>
    <property type="evidence" value="ECO:0007669"/>
    <property type="project" value="UniProtKB-KW"/>
</dbReference>
<keyword evidence="8" id="KW-1185">Reference proteome</keyword>
<protein>
    <submittedName>
        <fullName evidence="7">RNA polymerase sigma-70 factor, ECF subfamily</fullName>
    </submittedName>
</protein>
<reference evidence="8" key="1">
    <citation type="submission" date="2016-10" db="EMBL/GenBank/DDBJ databases">
        <authorList>
            <person name="Varghese N."/>
            <person name="Submissions S."/>
        </authorList>
    </citation>
    <scope>NUCLEOTIDE SEQUENCE [LARGE SCALE GENOMIC DNA]</scope>
    <source>
        <strain evidence="8">DSM 18733</strain>
    </source>
</reference>
<dbReference type="STRING" id="407022.SAMN05661044_05512"/>
<evidence type="ECO:0000313" key="7">
    <source>
        <dbReference type="EMBL" id="SEM56558.1"/>
    </source>
</evidence>
<name>A0A1H7ZG97_OLID1</name>
<dbReference type="GO" id="GO:0006352">
    <property type="term" value="P:DNA-templated transcription initiation"/>
    <property type="evidence" value="ECO:0007669"/>
    <property type="project" value="InterPro"/>
</dbReference>
<evidence type="ECO:0000259" key="5">
    <source>
        <dbReference type="Pfam" id="PF04542"/>
    </source>
</evidence>
<evidence type="ECO:0000256" key="2">
    <source>
        <dbReference type="ARBA" id="ARBA00023015"/>
    </source>
</evidence>
<comment type="similarity">
    <text evidence="1">Belongs to the sigma-70 factor family. ECF subfamily.</text>
</comment>
<evidence type="ECO:0000256" key="3">
    <source>
        <dbReference type="ARBA" id="ARBA00023082"/>
    </source>
</evidence>
<dbReference type="NCBIfam" id="TIGR02937">
    <property type="entry name" value="sigma70-ECF"/>
    <property type="match status" value="1"/>
</dbReference>
<dbReference type="InterPro" id="IPR014284">
    <property type="entry name" value="RNA_pol_sigma-70_dom"/>
</dbReference>
<gene>
    <name evidence="7" type="ORF">SAMN05661044_05512</name>
</gene>
<dbReference type="InterPro" id="IPR039425">
    <property type="entry name" value="RNA_pol_sigma-70-like"/>
</dbReference>
<accession>A0A1H7ZG97</accession>
<dbReference type="SUPFAM" id="SSF88659">
    <property type="entry name" value="Sigma3 and sigma4 domains of RNA polymerase sigma factors"/>
    <property type="match status" value="1"/>
</dbReference>
<dbReference type="Gene3D" id="1.10.10.10">
    <property type="entry name" value="Winged helix-like DNA-binding domain superfamily/Winged helix DNA-binding domain"/>
    <property type="match status" value="1"/>
</dbReference>
<dbReference type="InterPro" id="IPR013249">
    <property type="entry name" value="RNA_pol_sigma70_r4_t2"/>
</dbReference>
<sequence>MLKSKETEHYKVLYLKYAPMLLCFAKKFIDEHFVEDIVHDVFMRLWDKQIFRLPEPEVKKILYAAVRNACIDHLRRLKLERRFVDHHAIQLKLDELDFFKSSESIFMQNDLMALILKYIEELSEKKQQIFRMSYLEQMKASEIAKDLNLSVRTVENQLYRTLLILRKKIPAAFIYLFIFFKI</sequence>
<keyword evidence="2" id="KW-0805">Transcription regulation</keyword>
<dbReference type="InterPro" id="IPR014327">
    <property type="entry name" value="RNA_pol_sigma70_bacteroid"/>
</dbReference>
<evidence type="ECO:0000313" key="8">
    <source>
        <dbReference type="Proteomes" id="UP000199421"/>
    </source>
</evidence>
<dbReference type="InterPro" id="IPR036388">
    <property type="entry name" value="WH-like_DNA-bd_sf"/>
</dbReference>
<organism evidence="7 8">
    <name type="scientific">Olivibacter domesticus</name>
    <name type="common">Pseudosphingobacterium domesticum</name>
    <dbReference type="NCBI Taxonomy" id="407022"/>
    <lineage>
        <taxon>Bacteria</taxon>
        <taxon>Pseudomonadati</taxon>
        <taxon>Bacteroidota</taxon>
        <taxon>Sphingobacteriia</taxon>
        <taxon>Sphingobacteriales</taxon>
        <taxon>Sphingobacteriaceae</taxon>
        <taxon>Olivibacter</taxon>
    </lineage>
</organism>
<dbReference type="PANTHER" id="PTHR43133:SF46">
    <property type="entry name" value="RNA POLYMERASE SIGMA-70 FACTOR ECF SUBFAMILY"/>
    <property type="match status" value="1"/>
</dbReference>
<dbReference type="Gene3D" id="1.10.1740.10">
    <property type="match status" value="1"/>
</dbReference>
<dbReference type="PANTHER" id="PTHR43133">
    <property type="entry name" value="RNA POLYMERASE ECF-TYPE SIGMA FACTO"/>
    <property type="match status" value="1"/>
</dbReference>
<keyword evidence="4" id="KW-0804">Transcription</keyword>
<dbReference type="GO" id="GO:0003677">
    <property type="term" value="F:DNA binding"/>
    <property type="evidence" value="ECO:0007669"/>
    <property type="project" value="InterPro"/>
</dbReference>
<feature type="domain" description="RNA polymerase sigma factor 70 region 4 type 2" evidence="6">
    <location>
        <begin position="114"/>
        <end position="162"/>
    </location>
</feature>
<dbReference type="AlphaFoldDB" id="A0A1H7ZG97"/>
<dbReference type="InterPro" id="IPR013324">
    <property type="entry name" value="RNA_pol_sigma_r3/r4-like"/>
</dbReference>
<dbReference type="NCBIfam" id="TIGR02985">
    <property type="entry name" value="Sig70_bacteroi1"/>
    <property type="match status" value="1"/>
</dbReference>
<feature type="domain" description="RNA polymerase sigma-70 region 2" evidence="5">
    <location>
        <begin position="13"/>
        <end position="78"/>
    </location>
</feature>
<dbReference type="InterPro" id="IPR007627">
    <property type="entry name" value="RNA_pol_sigma70_r2"/>
</dbReference>